<organism evidence="1">
    <name type="scientific">Ixodes ricinus</name>
    <name type="common">Common tick</name>
    <name type="synonym">Acarus ricinus</name>
    <dbReference type="NCBI Taxonomy" id="34613"/>
    <lineage>
        <taxon>Eukaryota</taxon>
        <taxon>Metazoa</taxon>
        <taxon>Ecdysozoa</taxon>
        <taxon>Arthropoda</taxon>
        <taxon>Chelicerata</taxon>
        <taxon>Arachnida</taxon>
        <taxon>Acari</taxon>
        <taxon>Parasitiformes</taxon>
        <taxon>Ixodida</taxon>
        <taxon>Ixodoidea</taxon>
        <taxon>Ixodidae</taxon>
        <taxon>Ixodinae</taxon>
        <taxon>Ixodes</taxon>
    </lineage>
</organism>
<name>A0A131Y1Q2_IXORI</name>
<evidence type="ECO:0000313" key="1">
    <source>
        <dbReference type="EMBL" id="JAP73423.1"/>
    </source>
</evidence>
<dbReference type="EMBL" id="GEFM01002373">
    <property type="protein sequence ID" value="JAP73423.1"/>
    <property type="molecule type" value="mRNA"/>
</dbReference>
<sequence length="121" mass="13644">FRQVKKVSPSKIKEAARGLCQRLELTSLAKKVQQAKKLTLSMFFTAKTHKVECPLRAIVTERDSWQREVGGYLSRQLATLALRDPYLVRNSEVVSQLFSEGTQSYSGGFSVDVVDLFYSVP</sequence>
<accession>A0A131Y1Q2</accession>
<feature type="non-terminal residue" evidence="1">
    <location>
        <position position="121"/>
    </location>
</feature>
<reference evidence="1" key="1">
    <citation type="submission" date="2016-02" db="EMBL/GenBank/DDBJ databases">
        <title>RNAseq analyses of the midgut from blood- or serum-fed Ixodes ricinus ticks.</title>
        <authorList>
            <person name="Perner J."/>
            <person name="Provaznik J."/>
            <person name="Schrenkova J."/>
            <person name="Urbanova V."/>
            <person name="Ribeiro J.M."/>
            <person name="Kopacek P."/>
        </authorList>
    </citation>
    <scope>NUCLEOTIDE SEQUENCE</scope>
    <source>
        <tissue evidence="1">Gut</tissue>
    </source>
</reference>
<feature type="non-terminal residue" evidence="1">
    <location>
        <position position="1"/>
    </location>
</feature>
<proteinExistence type="evidence at transcript level"/>
<protein>
    <submittedName>
        <fullName evidence="1">Putative tick transposon</fullName>
    </submittedName>
</protein>
<dbReference type="AlphaFoldDB" id="A0A131Y1Q2"/>